<proteinExistence type="predicted"/>
<evidence type="ECO:0000313" key="3">
    <source>
        <dbReference type="EMBL" id="KKN68271.1"/>
    </source>
</evidence>
<gene>
    <name evidence="3" type="ORF">LCGC14_0452840</name>
</gene>
<protein>
    <recommendedName>
        <fullName evidence="4">Xanthine dehydrogenase accessory protein XdhC</fullName>
    </recommendedName>
</protein>
<dbReference type="EMBL" id="LAZR01000453">
    <property type="protein sequence ID" value="KKN68271.1"/>
    <property type="molecule type" value="Genomic_DNA"/>
</dbReference>
<dbReference type="Pfam" id="PF13478">
    <property type="entry name" value="XdhC_C"/>
    <property type="match status" value="1"/>
</dbReference>
<evidence type="ECO:0000259" key="2">
    <source>
        <dbReference type="Pfam" id="PF13478"/>
    </source>
</evidence>
<evidence type="ECO:0000259" key="1">
    <source>
        <dbReference type="Pfam" id="PF02625"/>
    </source>
</evidence>
<feature type="domain" description="XdhC- CoxI" evidence="1">
    <location>
        <begin position="25"/>
        <end position="84"/>
    </location>
</feature>
<evidence type="ECO:0008006" key="4">
    <source>
        <dbReference type="Google" id="ProtNLM"/>
    </source>
</evidence>
<dbReference type="InterPro" id="IPR014308">
    <property type="entry name" value="Xanthine_DH_XdhC"/>
</dbReference>
<name>A0A0F9V457_9ZZZZ</name>
<feature type="domain" description="XdhC Rossmann" evidence="2">
    <location>
        <begin position="120"/>
        <end position="260"/>
    </location>
</feature>
<dbReference type="Gene3D" id="3.40.50.720">
    <property type="entry name" value="NAD(P)-binding Rossmann-like Domain"/>
    <property type="match status" value="1"/>
</dbReference>
<dbReference type="InterPro" id="IPR052698">
    <property type="entry name" value="MoCofactor_Util/Proc"/>
</dbReference>
<sequence length="296" mass="32559">MANLNESFQGFHTQNWAQAINEHEQSGTNYVIATVLGTNGSTPRGTGSKMVISGEHIYDTLGGGHLEYVVIEKARELLAKGEAAQVIEQFNLGANLGQCCGGAATVMLECMQCERFTLDIYGAGHVAQALIGILAQLPMRIRWIDSRADVFPQAMPNNVVKVVDEEPTEQVKRAPKANNYLILTHNHQLDFALTQAIIKRADANWLGVIGSDTKAKRFKQRLAHRDFTTDQIKQMICPVGLKNITGKLPMEVAISISGQLIGLYQAMQTHAPKRQGLQWRALKNALISTTHEEESA</sequence>
<dbReference type="InterPro" id="IPR027051">
    <property type="entry name" value="XdhC_Rossmann_dom"/>
</dbReference>
<dbReference type="AlphaFoldDB" id="A0A0F9V457"/>
<reference evidence="3" key="1">
    <citation type="journal article" date="2015" name="Nature">
        <title>Complex archaea that bridge the gap between prokaryotes and eukaryotes.</title>
        <authorList>
            <person name="Spang A."/>
            <person name="Saw J.H."/>
            <person name="Jorgensen S.L."/>
            <person name="Zaremba-Niedzwiedzka K."/>
            <person name="Martijn J."/>
            <person name="Lind A.E."/>
            <person name="van Eijk R."/>
            <person name="Schleper C."/>
            <person name="Guy L."/>
            <person name="Ettema T.J."/>
        </authorList>
    </citation>
    <scope>NUCLEOTIDE SEQUENCE</scope>
</reference>
<dbReference type="PANTHER" id="PTHR30388:SF6">
    <property type="entry name" value="XANTHINE DEHYDROGENASE SUBUNIT A-RELATED"/>
    <property type="match status" value="1"/>
</dbReference>
<dbReference type="Pfam" id="PF02625">
    <property type="entry name" value="XdhC_CoxI"/>
    <property type="match status" value="1"/>
</dbReference>
<accession>A0A0F9V457</accession>
<dbReference type="PANTHER" id="PTHR30388">
    <property type="entry name" value="ALDEHYDE OXIDOREDUCTASE MOLYBDENUM COFACTOR ASSEMBLY PROTEIN"/>
    <property type="match status" value="1"/>
</dbReference>
<dbReference type="InterPro" id="IPR003777">
    <property type="entry name" value="XdhC_CoxI"/>
</dbReference>
<dbReference type="NCBIfam" id="TIGR02964">
    <property type="entry name" value="xanthine_xdhC"/>
    <property type="match status" value="1"/>
</dbReference>
<organism evidence="3">
    <name type="scientific">marine sediment metagenome</name>
    <dbReference type="NCBI Taxonomy" id="412755"/>
    <lineage>
        <taxon>unclassified sequences</taxon>
        <taxon>metagenomes</taxon>
        <taxon>ecological metagenomes</taxon>
    </lineage>
</organism>
<comment type="caution">
    <text evidence="3">The sequence shown here is derived from an EMBL/GenBank/DDBJ whole genome shotgun (WGS) entry which is preliminary data.</text>
</comment>